<accession>A0AAP2DKL1</accession>
<name>A0AAP2DKL1_9BACT</name>
<gene>
    <name evidence="3" type="ORF">KK083_10130</name>
</gene>
<organism evidence="3 4">
    <name type="scientific">Chryseosolibacter histidini</name>
    <dbReference type="NCBI Taxonomy" id="2782349"/>
    <lineage>
        <taxon>Bacteria</taxon>
        <taxon>Pseudomonadati</taxon>
        <taxon>Bacteroidota</taxon>
        <taxon>Cytophagia</taxon>
        <taxon>Cytophagales</taxon>
        <taxon>Chryseotaleaceae</taxon>
        <taxon>Chryseosolibacter</taxon>
    </lineage>
</organism>
<dbReference type="RefSeq" id="WP_254163078.1">
    <property type="nucleotide sequence ID" value="NZ_JAHESF010000008.1"/>
</dbReference>
<dbReference type="EMBL" id="JAHESF010000008">
    <property type="protein sequence ID" value="MBT1697234.1"/>
    <property type="molecule type" value="Genomic_DNA"/>
</dbReference>
<reference evidence="3 4" key="1">
    <citation type="submission" date="2021-05" db="EMBL/GenBank/DDBJ databases">
        <title>A Polyphasic approach of four new species of the genus Ohtaekwangia: Ohtaekwangia histidinii sp. nov., Ohtaekwangia cretensis sp. nov., Ohtaekwangia indiensis sp. nov., Ohtaekwangia reichenbachii sp. nov. from diverse environment.</title>
        <authorList>
            <person name="Octaviana S."/>
        </authorList>
    </citation>
    <scope>NUCLEOTIDE SEQUENCE [LARGE SCALE GENOMIC DNA]</scope>
    <source>
        <strain evidence="3 4">PWU4</strain>
    </source>
</reference>
<feature type="coiled-coil region" evidence="1">
    <location>
        <begin position="35"/>
        <end position="103"/>
    </location>
</feature>
<comment type="caution">
    <text evidence="3">The sequence shown here is derived from an EMBL/GenBank/DDBJ whole genome shotgun (WGS) entry which is preliminary data.</text>
</comment>
<dbReference type="InterPro" id="IPR024623">
    <property type="entry name" value="YtxH"/>
</dbReference>
<evidence type="ECO:0000256" key="1">
    <source>
        <dbReference type="SAM" id="Coils"/>
    </source>
</evidence>
<protein>
    <submittedName>
        <fullName evidence="3">YtxH domain-containing protein</fullName>
    </submittedName>
</protein>
<keyword evidence="2" id="KW-0812">Transmembrane</keyword>
<keyword evidence="4" id="KW-1185">Reference proteome</keyword>
<feature type="transmembrane region" description="Helical" evidence="2">
    <location>
        <begin position="6"/>
        <end position="27"/>
    </location>
</feature>
<dbReference type="AlphaFoldDB" id="A0AAP2DKL1"/>
<proteinExistence type="predicted"/>
<evidence type="ECO:0000256" key="2">
    <source>
        <dbReference type="SAM" id="Phobius"/>
    </source>
</evidence>
<evidence type="ECO:0000313" key="3">
    <source>
        <dbReference type="EMBL" id="MBT1697234.1"/>
    </source>
</evidence>
<keyword evidence="2" id="KW-1133">Transmembrane helix</keyword>
<keyword evidence="1" id="KW-0175">Coiled coil</keyword>
<dbReference type="Pfam" id="PF12732">
    <property type="entry name" value="YtxH"/>
    <property type="match status" value="1"/>
</dbReference>
<dbReference type="Proteomes" id="UP001319200">
    <property type="component" value="Unassembled WGS sequence"/>
</dbReference>
<sequence>MSKKGGNTLLAFLVGAATGAILGILYAPDKGSNTREKLSFQLDKYRKMLQDLVNDFVSGRETPLTSEAKSQGQKVVDEAKNKAEKLLEDVDELLEQIRGKKSN</sequence>
<evidence type="ECO:0000313" key="4">
    <source>
        <dbReference type="Proteomes" id="UP001319200"/>
    </source>
</evidence>
<keyword evidence="2" id="KW-0472">Membrane</keyword>